<dbReference type="PANTHER" id="PTHR43201">
    <property type="entry name" value="ACYL-COA SYNTHETASE"/>
    <property type="match status" value="1"/>
</dbReference>
<dbReference type="InterPro" id="IPR042099">
    <property type="entry name" value="ANL_N_sf"/>
</dbReference>
<gene>
    <name evidence="3" type="ORF">SGA01_74110</name>
</gene>
<dbReference type="Gene3D" id="3.40.50.12780">
    <property type="entry name" value="N-terminal domain of ligase-like"/>
    <property type="match status" value="1"/>
</dbReference>
<proteinExistence type="predicted"/>
<keyword evidence="4" id="KW-1185">Reference proteome</keyword>
<protein>
    <recommendedName>
        <fullName evidence="2">AMP-dependent synthetase/ligase domain-containing protein</fullName>
    </recommendedName>
</protein>
<dbReference type="AlphaFoldDB" id="A0A4Y3RVS8"/>
<dbReference type="GO" id="GO:0006631">
    <property type="term" value="P:fatty acid metabolic process"/>
    <property type="evidence" value="ECO:0007669"/>
    <property type="project" value="TreeGrafter"/>
</dbReference>
<evidence type="ECO:0000256" key="1">
    <source>
        <dbReference type="SAM" id="MobiDB-lite"/>
    </source>
</evidence>
<comment type="caution">
    <text evidence="3">The sequence shown here is derived from an EMBL/GenBank/DDBJ whole genome shotgun (WGS) entry which is preliminary data.</text>
</comment>
<dbReference type="SUPFAM" id="SSF56801">
    <property type="entry name" value="Acetyl-CoA synthetase-like"/>
    <property type="match status" value="1"/>
</dbReference>
<evidence type="ECO:0000259" key="2">
    <source>
        <dbReference type="Pfam" id="PF00501"/>
    </source>
</evidence>
<dbReference type="InterPro" id="IPR000873">
    <property type="entry name" value="AMP-dep_synth/lig_dom"/>
</dbReference>
<feature type="region of interest" description="Disordered" evidence="1">
    <location>
        <begin position="300"/>
        <end position="322"/>
    </location>
</feature>
<dbReference type="RefSeq" id="WP_167534267.1">
    <property type="nucleotide sequence ID" value="NZ_BJMN01000067.1"/>
</dbReference>
<evidence type="ECO:0000313" key="4">
    <source>
        <dbReference type="Proteomes" id="UP000315226"/>
    </source>
</evidence>
<dbReference type="GO" id="GO:0031956">
    <property type="term" value="F:medium-chain fatty acid-CoA ligase activity"/>
    <property type="evidence" value="ECO:0007669"/>
    <property type="project" value="TreeGrafter"/>
</dbReference>
<dbReference type="PANTHER" id="PTHR43201:SF32">
    <property type="entry name" value="2-SUCCINYLBENZOATE--COA LIGASE, CHLOROPLASTIC_PEROXISOMAL"/>
    <property type="match status" value="1"/>
</dbReference>
<reference evidence="3 4" key="1">
    <citation type="submission" date="2019-06" db="EMBL/GenBank/DDBJ databases">
        <title>Whole genome shotgun sequence of Streptomyces gardneri NBRC 12865.</title>
        <authorList>
            <person name="Hosoyama A."/>
            <person name="Uohara A."/>
            <person name="Ohji S."/>
            <person name="Ichikawa N."/>
        </authorList>
    </citation>
    <scope>NUCLEOTIDE SEQUENCE [LARGE SCALE GENOMIC DNA]</scope>
    <source>
        <strain evidence="3 4">NBRC 12865</strain>
    </source>
</reference>
<organism evidence="3 4">
    <name type="scientific">Streptomyces gardneri</name>
    <dbReference type="NCBI Taxonomy" id="66892"/>
    <lineage>
        <taxon>Bacteria</taxon>
        <taxon>Bacillati</taxon>
        <taxon>Actinomycetota</taxon>
        <taxon>Actinomycetes</taxon>
        <taxon>Kitasatosporales</taxon>
        <taxon>Streptomycetaceae</taxon>
        <taxon>Streptomyces</taxon>
    </lineage>
</organism>
<accession>A0A4Y3RVS8</accession>
<dbReference type="Pfam" id="PF00501">
    <property type="entry name" value="AMP-binding"/>
    <property type="match status" value="1"/>
</dbReference>
<dbReference type="Proteomes" id="UP000315226">
    <property type="component" value="Unassembled WGS sequence"/>
</dbReference>
<evidence type="ECO:0000313" key="3">
    <source>
        <dbReference type="EMBL" id="GEB61806.1"/>
    </source>
</evidence>
<sequence length="475" mass="49556">MTSRSLDLLTAGAPAAPALLEGPRVVTRGQARAITEETARFLGDDRKKLVMVENPRSLPGALACLAALRAGHAVLPVEAVTPDDIRVHVERLRPDILVGPTCAAAVDVRAGYGRPEAAPHIGAVRRVDSSPGPDLAGELALVARTSGSTSGGRLVRLSYDNLASNAASIGTATGIRTSDVAATSLRTDHSFGLSLFTSHLAAGAAVGLLTAAPSSARFWAGARSVGATCVGLVPSTVRFLLRSPDSLAELSSLRTLLVAGGPASPEELRRLRRHARSVYYMYGQTEATARMTCLDPEAAAEHEGSVGTPVPGGRVEIRGRDGSRLPDGRLGEVYYQGANVMLGYARSRADLALPDVTGDTLRTGDLGLVEGGMLYLQGRVDRQVKVLGQRVNLDAVEATATAVLGGIATAAVQPAPDEVFLYVEGGPEHLERLRGPYLAHLGVPRGSLRLRTTARLPRTSSGKIKYTAVGGTATP</sequence>
<dbReference type="EMBL" id="BJMN01000067">
    <property type="protein sequence ID" value="GEB61806.1"/>
    <property type="molecule type" value="Genomic_DNA"/>
</dbReference>
<name>A0A4Y3RVS8_9ACTN</name>
<feature type="domain" description="AMP-dependent synthetase/ligase" evidence="2">
    <location>
        <begin position="13"/>
        <end position="344"/>
    </location>
</feature>